<dbReference type="Proteomes" id="UP000299102">
    <property type="component" value="Unassembled WGS sequence"/>
</dbReference>
<reference evidence="1 2" key="1">
    <citation type="journal article" date="2019" name="Commun. Biol.">
        <title>The bagworm genome reveals a unique fibroin gene that provides high tensile strength.</title>
        <authorList>
            <person name="Kono N."/>
            <person name="Nakamura H."/>
            <person name="Ohtoshi R."/>
            <person name="Tomita M."/>
            <person name="Numata K."/>
            <person name="Arakawa K."/>
        </authorList>
    </citation>
    <scope>NUCLEOTIDE SEQUENCE [LARGE SCALE GENOMIC DNA]</scope>
</reference>
<organism evidence="1 2">
    <name type="scientific">Eumeta variegata</name>
    <name type="common">Bagworm moth</name>
    <name type="synonym">Eumeta japonica</name>
    <dbReference type="NCBI Taxonomy" id="151549"/>
    <lineage>
        <taxon>Eukaryota</taxon>
        <taxon>Metazoa</taxon>
        <taxon>Ecdysozoa</taxon>
        <taxon>Arthropoda</taxon>
        <taxon>Hexapoda</taxon>
        <taxon>Insecta</taxon>
        <taxon>Pterygota</taxon>
        <taxon>Neoptera</taxon>
        <taxon>Endopterygota</taxon>
        <taxon>Lepidoptera</taxon>
        <taxon>Glossata</taxon>
        <taxon>Ditrysia</taxon>
        <taxon>Tineoidea</taxon>
        <taxon>Psychidae</taxon>
        <taxon>Oiketicinae</taxon>
        <taxon>Eumeta</taxon>
    </lineage>
</organism>
<dbReference type="AlphaFoldDB" id="A0A4C1U2A9"/>
<dbReference type="OrthoDB" id="7473877at2759"/>
<accession>A0A4C1U2A9</accession>
<gene>
    <name evidence="1" type="ORF">EVAR_82067_1</name>
</gene>
<proteinExistence type="predicted"/>
<evidence type="ECO:0000313" key="2">
    <source>
        <dbReference type="Proteomes" id="UP000299102"/>
    </source>
</evidence>
<dbReference type="EMBL" id="BGZK01000116">
    <property type="protein sequence ID" value="GBP20194.1"/>
    <property type="molecule type" value="Genomic_DNA"/>
</dbReference>
<name>A0A4C1U2A9_EUMVA</name>
<evidence type="ECO:0000313" key="1">
    <source>
        <dbReference type="EMBL" id="GBP20194.1"/>
    </source>
</evidence>
<protein>
    <submittedName>
        <fullName evidence="1">Uncharacterized protein</fullName>
    </submittedName>
</protein>
<comment type="caution">
    <text evidence="1">The sequence shown here is derived from an EMBL/GenBank/DDBJ whole genome shotgun (WGS) entry which is preliminary data.</text>
</comment>
<sequence>MDGLGTCIFLSCSVFVRSVGRGVLCDTRTNLTYEVTSSAHAWPHHTLRTLSTNPYRAWPYYDVPVGKGFETPRKHVYSTFKRKFCPDFRSLGLDKPREEMSLLAPRRVQLDWTHSIPWCEGSIRIGQVPNPGTAACDFCLKLNETLPPVNKYFIQNFSLKLCRPKILPGDCKPADKYPYPYINVPTYFRPPTPYYTYMYRCQCYTGYTKNLARLSDMGKSCSSLKSNTSLCLKTKGYEQFVNASDDIGMPYVFSYCLSNKPTRNH</sequence>
<keyword evidence="2" id="KW-1185">Reference proteome</keyword>